<dbReference type="EMBL" id="JABANM010015156">
    <property type="protein sequence ID" value="KAF4731503.1"/>
    <property type="molecule type" value="Genomic_DNA"/>
</dbReference>
<reference evidence="2 3" key="1">
    <citation type="submission" date="2020-04" db="EMBL/GenBank/DDBJ databases">
        <title>Perkinsus olseni comparative genomics.</title>
        <authorList>
            <person name="Bogema D.R."/>
        </authorList>
    </citation>
    <scope>NUCLEOTIDE SEQUENCE [LARGE SCALE GENOMIC DNA]</scope>
    <source>
        <strain evidence="2">ATCC PRA-205</strain>
    </source>
</reference>
<comment type="caution">
    <text evidence="2">The sequence shown here is derived from an EMBL/GenBank/DDBJ whole genome shotgun (WGS) entry which is preliminary data.</text>
</comment>
<feature type="region of interest" description="Disordered" evidence="1">
    <location>
        <begin position="56"/>
        <end position="103"/>
    </location>
</feature>
<organism evidence="2 3">
    <name type="scientific">Perkinsus olseni</name>
    <name type="common">Perkinsus atlanticus</name>
    <dbReference type="NCBI Taxonomy" id="32597"/>
    <lineage>
        <taxon>Eukaryota</taxon>
        <taxon>Sar</taxon>
        <taxon>Alveolata</taxon>
        <taxon>Perkinsozoa</taxon>
        <taxon>Perkinsea</taxon>
        <taxon>Perkinsida</taxon>
        <taxon>Perkinsidae</taxon>
        <taxon>Perkinsus</taxon>
    </lineage>
</organism>
<evidence type="ECO:0000313" key="3">
    <source>
        <dbReference type="Proteomes" id="UP000574390"/>
    </source>
</evidence>
<accession>A0A7J6SFG6</accession>
<feature type="non-terminal residue" evidence="2">
    <location>
        <position position="1"/>
    </location>
</feature>
<sequence length="103" mass="11625">VNGCSSLAYLASPCPYHSSLLSSLEACYLTSRHLLRPAAVISYQSCLWRKLGTQRSTTNLESHHRGRRVARERSTPTNGNPFLSVKLPSRTSLDPRRSKNRLW</sequence>
<feature type="non-terminal residue" evidence="2">
    <location>
        <position position="103"/>
    </location>
</feature>
<name>A0A7J6SFG6_PEROL</name>
<proteinExistence type="predicted"/>
<gene>
    <name evidence="2" type="ORF">FOZ62_021785</name>
</gene>
<evidence type="ECO:0000256" key="1">
    <source>
        <dbReference type="SAM" id="MobiDB-lite"/>
    </source>
</evidence>
<protein>
    <submittedName>
        <fullName evidence="2">Uncharacterized protein</fullName>
    </submittedName>
</protein>
<evidence type="ECO:0000313" key="2">
    <source>
        <dbReference type="EMBL" id="KAF4731503.1"/>
    </source>
</evidence>
<dbReference type="AlphaFoldDB" id="A0A7J6SFG6"/>
<dbReference type="Proteomes" id="UP000574390">
    <property type="component" value="Unassembled WGS sequence"/>
</dbReference>